<feature type="region of interest" description="Disordered" evidence="1">
    <location>
        <begin position="53"/>
        <end position="76"/>
    </location>
</feature>
<gene>
    <name evidence="2" type="ORF">HU200_013715</name>
</gene>
<name>A0A835FCP7_9POAL</name>
<reference evidence="2" key="1">
    <citation type="submission" date="2020-07" db="EMBL/GenBank/DDBJ databases">
        <title>Genome sequence and genetic diversity analysis of an under-domesticated orphan crop, white fonio (Digitaria exilis).</title>
        <authorList>
            <person name="Bennetzen J.L."/>
            <person name="Chen S."/>
            <person name="Ma X."/>
            <person name="Wang X."/>
            <person name="Yssel A.E.J."/>
            <person name="Chaluvadi S.R."/>
            <person name="Johnson M."/>
            <person name="Gangashetty P."/>
            <person name="Hamidou F."/>
            <person name="Sanogo M.D."/>
            <person name="Zwaenepoel A."/>
            <person name="Wallace J."/>
            <person name="Van De Peer Y."/>
            <person name="Van Deynze A."/>
        </authorList>
    </citation>
    <scope>NUCLEOTIDE SEQUENCE</scope>
    <source>
        <tissue evidence="2">Leaves</tissue>
    </source>
</reference>
<evidence type="ECO:0000256" key="1">
    <source>
        <dbReference type="SAM" id="MobiDB-lite"/>
    </source>
</evidence>
<feature type="region of interest" description="Disordered" evidence="1">
    <location>
        <begin position="16"/>
        <end position="41"/>
    </location>
</feature>
<evidence type="ECO:0000313" key="3">
    <source>
        <dbReference type="Proteomes" id="UP000636709"/>
    </source>
</evidence>
<sequence length="135" mass="15593">MCDPIMKRFFDYFHKKPVLPKPEPEPKPQPEQAPTPPTNGCSTLPIHQFFNQIHKKPMAPEPRAEPKPQPENHLPTASFTTKLRFAFFVLAFCVHGIRRKSRPPKEYRSDQVFGERIGATAQAHWHCDHLDCIDP</sequence>
<proteinExistence type="predicted"/>
<organism evidence="2 3">
    <name type="scientific">Digitaria exilis</name>
    <dbReference type="NCBI Taxonomy" id="1010633"/>
    <lineage>
        <taxon>Eukaryota</taxon>
        <taxon>Viridiplantae</taxon>
        <taxon>Streptophyta</taxon>
        <taxon>Embryophyta</taxon>
        <taxon>Tracheophyta</taxon>
        <taxon>Spermatophyta</taxon>
        <taxon>Magnoliopsida</taxon>
        <taxon>Liliopsida</taxon>
        <taxon>Poales</taxon>
        <taxon>Poaceae</taxon>
        <taxon>PACMAD clade</taxon>
        <taxon>Panicoideae</taxon>
        <taxon>Panicodae</taxon>
        <taxon>Paniceae</taxon>
        <taxon>Anthephorinae</taxon>
        <taxon>Digitaria</taxon>
    </lineage>
</organism>
<comment type="caution">
    <text evidence="2">The sequence shown here is derived from an EMBL/GenBank/DDBJ whole genome shotgun (WGS) entry which is preliminary data.</text>
</comment>
<dbReference type="EMBL" id="JACEFO010001311">
    <property type="protein sequence ID" value="KAF8740834.1"/>
    <property type="molecule type" value="Genomic_DNA"/>
</dbReference>
<accession>A0A835FCP7</accession>
<protein>
    <submittedName>
        <fullName evidence="2">Uncharacterized protein</fullName>
    </submittedName>
</protein>
<dbReference type="AlphaFoldDB" id="A0A835FCP7"/>
<dbReference type="Proteomes" id="UP000636709">
    <property type="component" value="Unassembled WGS sequence"/>
</dbReference>
<evidence type="ECO:0000313" key="2">
    <source>
        <dbReference type="EMBL" id="KAF8740834.1"/>
    </source>
</evidence>
<keyword evidence="3" id="KW-1185">Reference proteome</keyword>